<dbReference type="OrthoDB" id="3204049at2759"/>
<proteinExistence type="predicted"/>
<protein>
    <submittedName>
        <fullName evidence="2">Uncharacterized protein</fullName>
    </submittedName>
</protein>
<feature type="signal peptide" evidence="1">
    <location>
        <begin position="1"/>
        <end position="16"/>
    </location>
</feature>
<gene>
    <name evidence="2" type="ORF">GTA08_BOTSDO04063</name>
</gene>
<organism evidence="2 3">
    <name type="scientific">Botryosphaeria dothidea</name>
    <dbReference type="NCBI Taxonomy" id="55169"/>
    <lineage>
        <taxon>Eukaryota</taxon>
        <taxon>Fungi</taxon>
        <taxon>Dikarya</taxon>
        <taxon>Ascomycota</taxon>
        <taxon>Pezizomycotina</taxon>
        <taxon>Dothideomycetes</taxon>
        <taxon>Dothideomycetes incertae sedis</taxon>
        <taxon>Botryosphaeriales</taxon>
        <taxon>Botryosphaeriaceae</taxon>
        <taxon>Botryosphaeria</taxon>
    </lineage>
</organism>
<dbReference type="EMBL" id="WWBZ02000022">
    <property type="protein sequence ID" value="KAF4308729.1"/>
    <property type="molecule type" value="Genomic_DNA"/>
</dbReference>
<keyword evidence="1" id="KW-0732">Signal</keyword>
<evidence type="ECO:0000313" key="3">
    <source>
        <dbReference type="Proteomes" id="UP000572817"/>
    </source>
</evidence>
<evidence type="ECO:0000313" key="2">
    <source>
        <dbReference type="EMBL" id="KAF4308729.1"/>
    </source>
</evidence>
<dbReference type="Proteomes" id="UP000572817">
    <property type="component" value="Unassembled WGS sequence"/>
</dbReference>
<accession>A0A8H4IX11</accession>
<comment type="caution">
    <text evidence="2">The sequence shown here is derived from an EMBL/GenBank/DDBJ whole genome shotgun (WGS) entry which is preliminary data.</text>
</comment>
<dbReference type="AlphaFoldDB" id="A0A8H4IX11"/>
<sequence length="156" mass="18190">MRSALQAYLFFNVVVCWEQLWMVYEDGDGSGGKPGVVVRGKARAPGRDYRDSHAFAYVLSDCTRSQDGDTWTVPHRVFYGGEFGYDLCEQLKAQGLDPLHPAKMEQMREYLKMCWEHLVRVHMVLAEADTEFDWEFEVKSTIRWLWGHQAFPNLYN</sequence>
<name>A0A8H4IX11_9PEZI</name>
<reference evidence="2" key="1">
    <citation type="submission" date="2020-04" db="EMBL/GenBank/DDBJ databases">
        <title>Genome Assembly and Annotation of Botryosphaeria dothidea sdau 11-99, a Latent Pathogen of Apple Fruit Ring Rot in China.</title>
        <authorList>
            <person name="Yu C."/>
            <person name="Diao Y."/>
            <person name="Lu Q."/>
            <person name="Zhao J."/>
            <person name="Cui S."/>
            <person name="Peng C."/>
            <person name="He B."/>
            <person name="Liu H."/>
        </authorList>
    </citation>
    <scope>NUCLEOTIDE SEQUENCE [LARGE SCALE GENOMIC DNA]</scope>
    <source>
        <strain evidence="2">Sdau11-99</strain>
    </source>
</reference>
<feature type="chain" id="PRO_5034472856" evidence="1">
    <location>
        <begin position="17"/>
        <end position="156"/>
    </location>
</feature>
<keyword evidence="3" id="KW-1185">Reference proteome</keyword>
<evidence type="ECO:0000256" key="1">
    <source>
        <dbReference type="SAM" id="SignalP"/>
    </source>
</evidence>